<dbReference type="RefSeq" id="WP_171412657.1">
    <property type="nucleotide sequence ID" value="NZ_JABFJW010000023.1"/>
</dbReference>
<evidence type="ECO:0000313" key="1">
    <source>
        <dbReference type="EMBL" id="NOK08400.1"/>
    </source>
</evidence>
<gene>
    <name evidence="1" type="ORF">HNS30_05030</name>
</gene>
<dbReference type="Proteomes" id="UP000528460">
    <property type="component" value="Unassembled WGS sequence"/>
</dbReference>
<dbReference type="AlphaFoldDB" id="A0A7Y4JNR7"/>
<dbReference type="EMBL" id="JABFJW010000023">
    <property type="protein sequence ID" value="NOK08400.1"/>
    <property type="molecule type" value="Genomic_DNA"/>
</dbReference>
<evidence type="ECO:0000313" key="2">
    <source>
        <dbReference type="Proteomes" id="UP000528460"/>
    </source>
</evidence>
<accession>A0A7Y4JNR7</accession>
<organism evidence="1 2">
    <name type="scientific">Corallococcus exercitus</name>
    <dbReference type="NCBI Taxonomy" id="2316736"/>
    <lineage>
        <taxon>Bacteria</taxon>
        <taxon>Pseudomonadati</taxon>
        <taxon>Myxococcota</taxon>
        <taxon>Myxococcia</taxon>
        <taxon>Myxococcales</taxon>
        <taxon>Cystobacterineae</taxon>
        <taxon>Myxococcaceae</taxon>
        <taxon>Corallococcus</taxon>
    </lineage>
</organism>
<proteinExistence type="predicted"/>
<comment type="caution">
    <text evidence="1">The sequence shown here is derived from an EMBL/GenBank/DDBJ whole genome shotgun (WGS) entry which is preliminary data.</text>
</comment>
<name>A0A7Y4JNR7_9BACT</name>
<sequence>MSSDFALLFSGSSIPRLQAWQSALAKISAFRPRYLATITRLAWSQGARSWELTTQTQTAETVDDILAVMHHWRGVALEFETGFGPMKLLSWHLRESQSGLGLYLNSYLFALLREDPDVRSVFERTAFEMASAVEADLAVLVGDPSLRSWSPKALHQTLSRPPTPDMEPLVYWATEYRRHAQYQPPAHVAPGWIHQDEGEHIRFLHPSFAPMRKSED</sequence>
<reference evidence="1 2" key="1">
    <citation type="submission" date="2020-05" db="EMBL/GenBank/DDBJ databases">
        <authorList>
            <person name="Whitworth D."/>
        </authorList>
    </citation>
    <scope>NUCLEOTIDE SEQUENCE [LARGE SCALE GENOMIC DNA]</scope>
    <source>
        <strain evidence="1 2">CA046A</strain>
    </source>
</reference>
<protein>
    <submittedName>
        <fullName evidence="1">Uncharacterized protein</fullName>
    </submittedName>
</protein>